<dbReference type="InterPro" id="IPR007848">
    <property type="entry name" value="Small_mtfrase_dom"/>
</dbReference>
<dbReference type="AlphaFoldDB" id="R1AWQ5"/>
<reference evidence="2 3" key="1">
    <citation type="journal article" date="2015" name="Geomicrobiol. J.">
        <title>Caldisalinibacter kiritimatiensis gen. nov., sp. nov., a moderately thermohalophilic thiosulfate-reducing bacterium from a hypersaline microbial mat.</title>
        <authorList>
            <person name="Ben Hania W."/>
            <person name="Joseph M."/>
            <person name="Fiebig A."/>
            <person name="Bunk B."/>
            <person name="Klenk H.-P."/>
            <person name="Fardeau M.-L."/>
            <person name="Spring S."/>
        </authorList>
    </citation>
    <scope>NUCLEOTIDE SEQUENCE [LARGE SCALE GENOMIC DNA]</scope>
    <source>
        <strain evidence="2 3">L21-TH-D2</strain>
    </source>
</reference>
<comment type="caution">
    <text evidence="2">The sequence shown here is derived from an EMBL/GenBank/DDBJ whole genome shotgun (WGS) entry which is preliminary data.</text>
</comment>
<evidence type="ECO:0000313" key="2">
    <source>
        <dbReference type="EMBL" id="EOD01062.1"/>
    </source>
</evidence>
<accession>R1AWQ5</accession>
<dbReference type="Gene3D" id="3.40.50.150">
    <property type="entry name" value="Vaccinia Virus protein VP39"/>
    <property type="match status" value="1"/>
</dbReference>
<dbReference type="Pfam" id="PF05175">
    <property type="entry name" value="MTS"/>
    <property type="match status" value="1"/>
</dbReference>
<dbReference type="Proteomes" id="UP000013378">
    <property type="component" value="Unassembled WGS sequence"/>
</dbReference>
<dbReference type="RefSeq" id="WP_006310390.1">
    <property type="nucleotide sequence ID" value="NZ_ARZA01000087.1"/>
</dbReference>
<sequence length="248" mass="28471">MNEVNLKPNERIDDLQLKGLKIIQNPKWFCFGMDAVLLANYCDIKPNSTVVDLGTGTGIIPLIIWGKNKVKKIYGIEIQQEVAEMAQRTVKMNKIVEYIEILNIDLRNALETLGVNKYDVVTSNPPYKIVGAGKINPEDKKAISRHEIMCTLEDVIRVASRLLKHNGRFFLVHRPDRIVDIMCLLRKYKLEPKAIRFVHPKVGKKPNLVLIKSIKAAKPELKFQDPLYVYNDDGTYTDEIYEIYGMEK</sequence>
<dbReference type="EMBL" id="ARZA01000087">
    <property type="protein sequence ID" value="EOD01062.1"/>
    <property type="molecule type" value="Genomic_DNA"/>
</dbReference>
<keyword evidence="2" id="KW-0808">Transferase</keyword>
<feature type="domain" description="Methyltransferase small" evidence="1">
    <location>
        <begin position="37"/>
        <end position="174"/>
    </location>
</feature>
<name>R1AWQ5_9FIRM</name>
<dbReference type="PANTHER" id="PTHR47739">
    <property type="entry name" value="TRNA1(VAL) (ADENINE(37)-N6)-METHYLTRANSFERASE"/>
    <property type="match status" value="1"/>
</dbReference>
<dbReference type="InterPro" id="IPR050210">
    <property type="entry name" value="tRNA_Adenine-N(6)_MTase"/>
</dbReference>
<proteinExistence type="predicted"/>
<dbReference type="PATRIC" id="fig|1304284.3.peg.854"/>
<dbReference type="PANTHER" id="PTHR47739:SF1">
    <property type="entry name" value="TRNA1(VAL) (ADENINE(37)-N6)-METHYLTRANSFERASE"/>
    <property type="match status" value="1"/>
</dbReference>
<dbReference type="CDD" id="cd02440">
    <property type="entry name" value="AdoMet_MTases"/>
    <property type="match status" value="1"/>
</dbReference>
<dbReference type="SUPFAM" id="SSF53335">
    <property type="entry name" value="S-adenosyl-L-methionine-dependent methyltransferases"/>
    <property type="match status" value="1"/>
</dbReference>
<dbReference type="STRING" id="1304284.L21TH_0869"/>
<dbReference type="InterPro" id="IPR029063">
    <property type="entry name" value="SAM-dependent_MTases_sf"/>
</dbReference>
<dbReference type="OrthoDB" id="9777257at2"/>
<organism evidence="2 3">
    <name type="scientific">Caldisalinibacter kiritimatiensis</name>
    <dbReference type="NCBI Taxonomy" id="1304284"/>
    <lineage>
        <taxon>Bacteria</taxon>
        <taxon>Bacillati</taxon>
        <taxon>Bacillota</taxon>
        <taxon>Tissierellia</taxon>
        <taxon>Tissierellales</taxon>
        <taxon>Thermohalobacteraceae</taxon>
        <taxon>Caldisalinibacter</taxon>
    </lineage>
</organism>
<gene>
    <name evidence="2" type="ORF">L21TH_0869</name>
</gene>
<dbReference type="GO" id="GO:0008168">
    <property type="term" value="F:methyltransferase activity"/>
    <property type="evidence" value="ECO:0007669"/>
    <property type="project" value="UniProtKB-KW"/>
</dbReference>
<dbReference type="GO" id="GO:0032259">
    <property type="term" value="P:methylation"/>
    <property type="evidence" value="ECO:0007669"/>
    <property type="project" value="UniProtKB-KW"/>
</dbReference>
<keyword evidence="2" id="KW-0489">Methyltransferase</keyword>
<evidence type="ECO:0000313" key="3">
    <source>
        <dbReference type="Proteomes" id="UP000013378"/>
    </source>
</evidence>
<keyword evidence="3" id="KW-1185">Reference proteome</keyword>
<dbReference type="eggNOG" id="COG4123">
    <property type="taxonomic scope" value="Bacteria"/>
</dbReference>
<evidence type="ECO:0000259" key="1">
    <source>
        <dbReference type="Pfam" id="PF05175"/>
    </source>
</evidence>
<protein>
    <submittedName>
        <fullName evidence="2">Methyltransferase small</fullName>
    </submittedName>
</protein>